<organism evidence="4 5">
    <name type="scientific">Silvimonas terrae</name>
    <dbReference type="NCBI Taxonomy" id="300266"/>
    <lineage>
        <taxon>Bacteria</taxon>
        <taxon>Pseudomonadati</taxon>
        <taxon>Pseudomonadota</taxon>
        <taxon>Betaproteobacteria</taxon>
        <taxon>Neisseriales</taxon>
        <taxon>Chitinibacteraceae</taxon>
        <taxon>Silvimonas</taxon>
    </lineage>
</organism>
<keyword evidence="2" id="KW-0520">NAD</keyword>
<evidence type="ECO:0000313" key="5">
    <source>
        <dbReference type="Proteomes" id="UP000543030"/>
    </source>
</evidence>
<keyword evidence="5" id="KW-1185">Reference proteome</keyword>
<keyword evidence="4" id="KW-0670">Pyruvate</keyword>
<reference evidence="4 5" key="1">
    <citation type="submission" date="2020-08" db="EMBL/GenBank/DDBJ databases">
        <title>Genomic Encyclopedia of Type Strains, Phase IV (KMG-IV): sequencing the most valuable type-strain genomes for metagenomic binning, comparative biology and taxonomic classification.</title>
        <authorList>
            <person name="Goeker M."/>
        </authorList>
    </citation>
    <scope>NUCLEOTIDE SEQUENCE [LARGE SCALE GENOMIC DNA]</scope>
    <source>
        <strain evidence="4 5">DSM 18233</strain>
    </source>
</reference>
<evidence type="ECO:0000313" key="4">
    <source>
        <dbReference type="EMBL" id="MBB5193389.1"/>
    </source>
</evidence>
<dbReference type="PANTHER" id="PTHR43333:SF1">
    <property type="entry name" value="D-ISOMER SPECIFIC 2-HYDROXYACID DEHYDROGENASE NAD-BINDING DOMAIN-CONTAINING PROTEIN"/>
    <property type="match status" value="1"/>
</dbReference>
<protein>
    <submittedName>
        <fullName evidence="4">Glyoxylate/hydroxypyruvate reductase A</fullName>
        <ecNumber evidence="4">1.1.1.79</ecNumber>
        <ecNumber evidence="4">1.1.1.81</ecNumber>
    </submittedName>
</protein>
<dbReference type="EMBL" id="JACHHN010000011">
    <property type="protein sequence ID" value="MBB5193389.1"/>
    <property type="molecule type" value="Genomic_DNA"/>
</dbReference>
<proteinExistence type="predicted"/>
<evidence type="ECO:0000259" key="3">
    <source>
        <dbReference type="Pfam" id="PF02826"/>
    </source>
</evidence>
<dbReference type="RefSeq" id="WP_184103037.1">
    <property type="nucleotide sequence ID" value="NZ_JACHHN010000011.1"/>
</dbReference>
<dbReference type="Gene3D" id="3.40.50.720">
    <property type="entry name" value="NAD(P)-binding Rossmann-like Domain"/>
    <property type="match status" value="2"/>
</dbReference>
<dbReference type="InterPro" id="IPR006140">
    <property type="entry name" value="D-isomer_DH_NAD-bd"/>
</dbReference>
<dbReference type="GO" id="GO:0051287">
    <property type="term" value="F:NAD binding"/>
    <property type="evidence" value="ECO:0007669"/>
    <property type="project" value="InterPro"/>
</dbReference>
<dbReference type="EC" id="1.1.1.81" evidence="4"/>
<dbReference type="EC" id="1.1.1.79" evidence="4"/>
<dbReference type="Pfam" id="PF02826">
    <property type="entry name" value="2-Hacid_dh_C"/>
    <property type="match status" value="1"/>
</dbReference>
<keyword evidence="1 4" id="KW-0560">Oxidoreductase</keyword>
<name>A0A840RI88_9NEIS</name>
<gene>
    <name evidence="4" type="ORF">HNQ50_004146</name>
</gene>
<dbReference type="SUPFAM" id="SSF51735">
    <property type="entry name" value="NAD(P)-binding Rossmann-fold domains"/>
    <property type="match status" value="1"/>
</dbReference>
<evidence type="ECO:0000256" key="1">
    <source>
        <dbReference type="ARBA" id="ARBA00023002"/>
    </source>
</evidence>
<sequence length="307" mass="33409">MIYIHTPSDNALWLDLFGKALPDAVITAHPHAVDDTAVTTLITWRAPEGLFARFPNLQHVFALGAGIDRFLDRPDLPAHVNLYRLTDAGMAQQMIEYVLFGVLRFQRNMDGYLRQQQQALWQGLPQRAAAEMRISVLGMGELGTQVAQALGRLGYPVTGWSRSAKVVENVPCVHGLPALDELLRQTDVLVCLLPATPQTRQLLNEARLTLLPAGAAIINAGRGDLIDLDALLALLDSGQLQGAQLDVFPAEPLPTGHRAWTHPALFITPHVAANTLIGPSVAQIAARIKALQRGETVDGLVDRARAY</sequence>
<dbReference type="GO" id="GO:0016618">
    <property type="term" value="F:hydroxypyruvate reductase [NAD(P)H] activity"/>
    <property type="evidence" value="ECO:0007669"/>
    <property type="project" value="UniProtKB-EC"/>
</dbReference>
<dbReference type="GO" id="GO:0030267">
    <property type="term" value="F:glyoxylate reductase (NADPH) activity"/>
    <property type="evidence" value="ECO:0007669"/>
    <property type="project" value="UniProtKB-EC"/>
</dbReference>
<dbReference type="Proteomes" id="UP000543030">
    <property type="component" value="Unassembled WGS sequence"/>
</dbReference>
<dbReference type="AlphaFoldDB" id="A0A840RI88"/>
<comment type="caution">
    <text evidence="4">The sequence shown here is derived from an EMBL/GenBank/DDBJ whole genome shotgun (WGS) entry which is preliminary data.</text>
</comment>
<dbReference type="PANTHER" id="PTHR43333">
    <property type="entry name" value="2-HACID_DH_C DOMAIN-CONTAINING PROTEIN"/>
    <property type="match status" value="1"/>
</dbReference>
<dbReference type="InterPro" id="IPR036291">
    <property type="entry name" value="NAD(P)-bd_dom_sf"/>
</dbReference>
<dbReference type="CDD" id="cd12164">
    <property type="entry name" value="GDH_like_2"/>
    <property type="match status" value="1"/>
</dbReference>
<accession>A0A840RI88</accession>
<feature type="domain" description="D-isomer specific 2-hydroxyacid dehydrogenase NAD-binding" evidence="3">
    <location>
        <begin position="102"/>
        <end position="272"/>
    </location>
</feature>
<evidence type="ECO:0000256" key="2">
    <source>
        <dbReference type="ARBA" id="ARBA00023027"/>
    </source>
</evidence>